<dbReference type="Pfam" id="PF09361">
    <property type="entry name" value="Phasin_2"/>
    <property type="match status" value="1"/>
</dbReference>
<evidence type="ECO:0000313" key="3">
    <source>
        <dbReference type="EMBL" id="KTD22652.1"/>
    </source>
</evidence>
<feature type="domain" description="Phasin" evidence="2">
    <location>
        <begin position="2"/>
        <end position="90"/>
    </location>
</feature>
<name>A0A0W0VR88_9GAMM</name>
<organism evidence="3 4">
    <name type="scientific">Legionella lansingensis</name>
    <dbReference type="NCBI Taxonomy" id="45067"/>
    <lineage>
        <taxon>Bacteria</taxon>
        <taxon>Pseudomonadati</taxon>
        <taxon>Pseudomonadota</taxon>
        <taxon>Gammaproteobacteria</taxon>
        <taxon>Legionellales</taxon>
        <taxon>Legionellaceae</taxon>
        <taxon>Legionella</taxon>
    </lineage>
</organism>
<dbReference type="PATRIC" id="fig|45067.4.peg.1195"/>
<dbReference type="EMBL" id="LNYI01000023">
    <property type="protein sequence ID" value="KTD22652.1"/>
    <property type="molecule type" value="Genomic_DNA"/>
</dbReference>
<dbReference type="InterPro" id="IPR018968">
    <property type="entry name" value="Phasin"/>
</dbReference>
<dbReference type="OrthoDB" id="5638714at2"/>
<evidence type="ECO:0000256" key="1">
    <source>
        <dbReference type="SAM" id="MobiDB-lite"/>
    </source>
</evidence>
<evidence type="ECO:0000313" key="4">
    <source>
        <dbReference type="Proteomes" id="UP000054869"/>
    </source>
</evidence>
<proteinExistence type="predicted"/>
<keyword evidence="4" id="KW-1185">Reference proteome</keyword>
<reference evidence="3 4" key="1">
    <citation type="submission" date="2015-11" db="EMBL/GenBank/DDBJ databases">
        <title>Genomic analysis of 38 Legionella species identifies large and diverse effector repertoires.</title>
        <authorList>
            <person name="Burstein D."/>
            <person name="Amaro F."/>
            <person name="Zusman T."/>
            <person name="Lifshitz Z."/>
            <person name="Cohen O."/>
            <person name="Gilbert J.A."/>
            <person name="Pupko T."/>
            <person name="Shuman H.A."/>
            <person name="Segal G."/>
        </authorList>
    </citation>
    <scope>NUCLEOTIDE SEQUENCE [LARGE SCALE GENOMIC DNA]</scope>
    <source>
        <strain evidence="3 4">ATCC 49751</strain>
    </source>
</reference>
<dbReference type="RefSeq" id="WP_065236353.1">
    <property type="nucleotide sequence ID" value="NZ_CAAAJD010000005.1"/>
</dbReference>
<dbReference type="Proteomes" id="UP000054869">
    <property type="component" value="Unassembled WGS sequence"/>
</dbReference>
<gene>
    <name evidence="3" type="ORF">Llan_1142</name>
</gene>
<feature type="region of interest" description="Disordered" evidence="1">
    <location>
        <begin position="151"/>
        <end position="175"/>
    </location>
</feature>
<dbReference type="AlphaFoldDB" id="A0A0W0VR88"/>
<comment type="caution">
    <text evidence="3">The sequence shown here is derived from an EMBL/GenBank/DDBJ whole genome shotgun (WGS) entry which is preliminary data.</text>
</comment>
<accession>A0A0W0VR88</accession>
<protein>
    <submittedName>
        <fullName evidence="3">Phasin protein</fullName>
    </submittedName>
</protein>
<evidence type="ECO:0000259" key="2">
    <source>
        <dbReference type="Pfam" id="PF09361"/>
    </source>
</evidence>
<sequence>MNQRYLEQWTEIAKHIQRPFQAMLELNVDTMRNFQFLKAEDLVDIRSPEEFLEKQVNLAIENGHHALNYFQKSFSIFEQVLQPLTDTVKKSTKSTMDTAKSFKTLWDPTKLAMGPTKAAIDITKPLLDPTFSAMDPRTVVMEVASSFLTPMKSGKTKSSSQKLPLGKEGRGKHRH</sequence>